<evidence type="ECO:0000313" key="13">
    <source>
        <dbReference type="EMBL" id="BAM91188.1"/>
    </source>
</evidence>
<dbReference type="InterPro" id="IPR000644">
    <property type="entry name" value="CBS_dom"/>
</dbReference>
<keyword evidence="2" id="KW-0813">Transport</keyword>
<dbReference type="GeneID" id="301818970"/>
<gene>
    <name evidence="13" type="ORF">S58_52090</name>
</gene>
<evidence type="ECO:0000256" key="11">
    <source>
        <dbReference type="SAM" id="Phobius"/>
    </source>
</evidence>
<dbReference type="RefSeq" id="WP_015668277.1">
    <property type="nucleotide sequence ID" value="NC_020453.1"/>
</dbReference>
<feature type="transmembrane region" description="Helical" evidence="11">
    <location>
        <begin position="320"/>
        <end position="342"/>
    </location>
</feature>
<dbReference type="SUPFAM" id="SSF54631">
    <property type="entry name" value="CBS-domain pair"/>
    <property type="match status" value="1"/>
</dbReference>
<feature type="transmembrane region" description="Helical" evidence="11">
    <location>
        <begin position="33"/>
        <end position="57"/>
    </location>
</feature>
<dbReference type="PATRIC" id="fig|1245469.3.peg.5333"/>
<dbReference type="Gene3D" id="1.10.3080.10">
    <property type="entry name" value="Clc chloride channel"/>
    <property type="match status" value="1"/>
</dbReference>
<feature type="transmembrane region" description="Helical" evidence="11">
    <location>
        <begin position="411"/>
        <end position="432"/>
    </location>
</feature>
<dbReference type="Pfam" id="PF00654">
    <property type="entry name" value="Voltage_CLC"/>
    <property type="match status" value="1"/>
</dbReference>
<dbReference type="InterPro" id="IPR014743">
    <property type="entry name" value="Cl-channel_core"/>
</dbReference>
<dbReference type="GO" id="GO:0034707">
    <property type="term" value="C:chloride channel complex"/>
    <property type="evidence" value="ECO:0007669"/>
    <property type="project" value="UniProtKB-KW"/>
</dbReference>
<reference evidence="13 14" key="1">
    <citation type="journal article" date="2013" name="Appl. Environ. Microbiol.">
        <title>Genome analysis suggests that the soil oligotrophic bacterium Agromonas oligotrophica (Bradyrhizobium oligotrophicum) is a nitrogen-fixing symbiont of Aeschynomene indica.</title>
        <authorList>
            <person name="Okubo T."/>
            <person name="Fukushima S."/>
            <person name="Itakura M."/>
            <person name="Oshima K."/>
            <person name="Longtonglang A."/>
            <person name="Teaumroong N."/>
            <person name="Mitsui H."/>
            <person name="Hattori M."/>
            <person name="Hattori R."/>
            <person name="Hattori T."/>
            <person name="Minamisawa K."/>
        </authorList>
    </citation>
    <scope>NUCLEOTIDE SEQUENCE [LARGE SCALE GENOMIC DNA]</scope>
    <source>
        <strain evidence="13 14">S58</strain>
    </source>
</reference>
<name>M4ZBE5_9BRAD</name>
<organism evidence="13 14">
    <name type="scientific">Bradyrhizobium oligotrophicum S58</name>
    <dbReference type="NCBI Taxonomy" id="1245469"/>
    <lineage>
        <taxon>Bacteria</taxon>
        <taxon>Pseudomonadati</taxon>
        <taxon>Pseudomonadota</taxon>
        <taxon>Alphaproteobacteria</taxon>
        <taxon>Hyphomicrobiales</taxon>
        <taxon>Nitrobacteraceae</taxon>
        <taxon>Bradyrhizobium</taxon>
    </lineage>
</organism>
<keyword evidence="7" id="KW-0869">Chloride channel</keyword>
<feature type="transmembrane region" description="Helical" evidence="11">
    <location>
        <begin position="348"/>
        <end position="372"/>
    </location>
</feature>
<evidence type="ECO:0000313" key="14">
    <source>
        <dbReference type="Proteomes" id="UP000011841"/>
    </source>
</evidence>
<keyword evidence="9" id="KW-0407">Ion channel</keyword>
<dbReference type="AlphaFoldDB" id="M4ZBE5"/>
<dbReference type="InterPro" id="IPR001807">
    <property type="entry name" value="ClC"/>
</dbReference>
<dbReference type="EMBL" id="AP012603">
    <property type="protein sequence ID" value="BAM91188.1"/>
    <property type="molecule type" value="Genomic_DNA"/>
</dbReference>
<keyword evidence="3 11" id="KW-0812">Transmembrane</keyword>
<evidence type="ECO:0000256" key="9">
    <source>
        <dbReference type="ARBA" id="ARBA00023303"/>
    </source>
</evidence>
<dbReference type="InterPro" id="IPR046342">
    <property type="entry name" value="CBS_dom_sf"/>
</dbReference>
<dbReference type="PANTHER" id="PTHR43427">
    <property type="entry name" value="CHLORIDE CHANNEL PROTEIN CLC-E"/>
    <property type="match status" value="1"/>
</dbReference>
<comment type="subcellular location">
    <subcellularLocation>
        <location evidence="1">Membrane</location>
        <topology evidence="1">Multi-pass membrane protein</topology>
    </subcellularLocation>
</comment>
<feature type="transmembrane region" description="Helical" evidence="11">
    <location>
        <begin position="77"/>
        <end position="98"/>
    </location>
</feature>
<feature type="transmembrane region" description="Helical" evidence="11">
    <location>
        <begin position="176"/>
        <end position="200"/>
    </location>
</feature>
<keyword evidence="5" id="KW-0406">Ion transport</keyword>
<dbReference type="PROSITE" id="PS51371">
    <property type="entry name" value="CBS"/>
    <property type="match status" value="1"/>
</dbReference>
<dbReference type="Pfam" id="PF00571">
    <property type="entry name" value="CBS"/>
    <property type="match status" value="1"/>
</dbReference>
<dbReference type="eggNOG" id="COG0517">
    <property type="taxonomic scope" value="Bacteria"/>
</dbReference>
<dbReference type="SUPFAM" id="SSF81340">
    <property type="entry name" value="Clc chloride channel"/>
    <property type="match status" value="1"/>
</dbReference>
<feature type="transmembrane region" description="Helical" evidence="11">
    <location>
        <begin position="250"/>
        <end position="268"/>
    </location>
</feature>
<dbReference type="Proteomes" id="UP000011841">
    <property type="component" value="Chromosome"/>
</dbReference>
<dbReference type="KEGG" id="aol:S58_52090"/>
<protein>
    <submittedName>
        <fullName evidence="13">CLC-type chloride channel protein</fullName>
    </submittedName>
</protein>
<dbReference type="CDD" id="cd00400">
    <property type="entry name" value="Voltage_gated_ClC"/>
    <property type="match status" value="1"/>
</dbReference>
<evidence type="ECO:0000256" key="2">
    <source>
        <dbReference type="ARBA" id="ARBA00022448"/>
    </source>
</evidence>
<evidence type="ECO:0000256" key="6">
    <source>
        <dbReference type="ARBA" id="ARBA00023136"/>
    </source>
</evidence>
<dbReference type="STRING" id="1245469.S58_52090"/>
<keyword evidence="8" id="KW-0868">Chloride</keyword>
<evidence type="ECO:0000259" key="12">
    <source>
        <dbReference type="PROSITE" id="PS51371"/>
    </source>
</evidence>
<proteinExistence type="predicted"/>
<evidence type="ECO:0000256" key="7">
    <source>
        <dbReference type="ARBA" id="ARBA00023173"/>
    </source>
</evidence>
<dbReference type="HOGENOM" id="CLU_015263_5_2_5"/>
<keyword evidence="10" id="KW-0129">CBS domain</keyword>
<feature type="transmembrane region" description="Helical" evidence="11">
    <location>
        <begin position="288"/>
        <end position="308"/>
    </location>
</feature>
<sequence>MALVLSRLSHIIDRKASNRVVTRLRALLRSNEFYLIPLALVIGVATGATVTVMSLIAQFAHVFIYGIPIDVRLSANAWIDPVIALIAPAIGGLVLGVMEWLRRRWKIAPAVDPVEANALRGGRLSMRDSVVVSGQTLVSNGSGASVGLEAGYTQIGAGIASLLGQYLTLRRNDMRLILGCGAAAAIAAAFGAPITGAFYACELIVGVYSVGSAAPILAASLAGALTSQYLAGAPYSLEVQKVGAVGFEQYIALFVLALLVAGIGIVVMRASPAVERLFVRIPVWLRPAIGGVCVGAMAIVTPQVLAAGHGAMLLDLHREMAVGMIATIIVLKLAACLISLASGFRGGLFFASLFIGSLLGKLFAGVLALAGLGLALDPLVAMLTGMATLGVAIVGGPLTMSFLVLEMTRSVDVTAVVLGACIVTSVCVRVLFGHSFSTWRLHLRGETIRSANDVGWLRNLTVERLMRSDVAKVPTTTTIAACRREFALGTRQAVVVVNNSDDYCGLVSLPDLFSGELDSIADEIQVVELAKYFEVALLPEMNVKTAMKIFDDSGAEELAVLESENSRKVIGFLTESFARRRYVEEIDQATRGVLGALS</sequence>
<evidence type="ECO:0000256" key="8">
    <source>
        <dbReference type="ARBA" id="ARBA00023214"/>
    </source>
</evidence>
<evidence type="ECO:0000256" key="1">
    <source>
        <dbReference type="ARBA" id="ARBA00004141"/>
    </source>
</evidence>
<keyword evidence="6 11" id="KW-0472">Membrane</keyword>
<dbReference type="eggNOG" id="COG0038">
    <property type="taxonomic scope" value="Bacteria"/>
</dbReference>
<keyword evidence="14" id="KW-1185">Reference proteome</keyword>
<dbReference type="Gene3D" id="3.10.580.10">
    <property type="entry name" value="CBS-domain"/>
    <property type="match status" value="1"/>
</dbReference>
<dbReference type="GO" id="GO:0005254">
    <property type="term" value="F:chloride channel activity"/>
    <property type="evidence" value="ECO:0007669"/>
    <property type="project" value="UniProtKB-KW"/>
</dbReference>
<feature type="domain" description="CBS" evidence="12">
    <location>
        <begin position="466"/>
        <end position="523"/>
    </location>
</feature>
<dbReference type="InterPro" id="IPR050368">
    <property type="entry name" value="ClC-type_chloride_channel"/>
</dbReference>
<evidence type="ECO:0000256" key="4">
    <source>
        <dbReference type="ARBA" id="ARBA00022989"/>
    </source>
</evidence>
<dbReference type="PANTHER" id="PTHR43427:SF6">
    <property type="entry name" value="CHLORIDE CHANNEL PROTEIN CLC-E"/>
    <property type="match status" value="1"/>
</dbReference>
<evidence type="ECO:0000256" key="10">
    <source>
        <dbReference type="PROSITE-ProRule" id="PRU00703"/>
    </source>
</evidence>
<evidence type="ECO:0000256" key="3">
    <source>
        <dbReference type="ARBA" id="ARBA00022692"/>
    </source>
</evidence>
<keyword evidence="4 11" id="KW-1133">Transmembrane helix</keyword>
<accession>M4ZBE5</accession>
<evidence type="ECO:0000256" key="5">
    <source>
        <dbReference type="ARBA" id="ARBA00023065"/>
    </source>
</evidence>
<feature type="transmembrane region" description="Helical" evidence="11">
    <location>
        <begin position="379"/>
        <end position="405"/>
    </location>
</feature>